<dbReference type="AlphaFoldDB" id="T0LDS1"/>
<sequence>MKDTKVDMMRLHVLKP</sequence>
<evidence type="ECO:0000313" key="1">
    <source>
        <dbReference type="EMBL" id="EQB46445.1"/>
    </source>
</evidence>
<gene>
    <name evidence="1" type="ORF">CGLO_14500</name>
</gene>
<dbReference type="EMBL" id="AMYD01003388">
    <property type="protein sequence ID" value="EQB46445.1"/>
    <property type="molecule type" value="Genomic_DNA"/>
</dbReference>
<accession>T0LDS1</accession>
<dbReference type="Proteomes" id="UP000015530">
    <property type="component" value="Unassembled WGS sequence"/>
</dbReference>
<name>T0LDS1_COLGC</name>
<dbReference type="HOGENOM" id="CLU_3433139_0_0_1"/>
<proteinExistence type="predicted"/>
<evidence type="ECO:0000313" key="2">
    <source>
        <dbReference type="Proteomes" id="UP000015530"/>
    </source>
</evidence>
<comment type="caution">
    <text evidence="1">The sequence shown here is derived from an EMBL/GenBank/DDBJ whole genome shotgun (WGS) entry which is preliminary data.</text>
</comment>
<organism evidence="1 2">
    <name type="scientific">Colletotrichum gloeosporioides (strain Cg-14)</name>
    <name type="common">Anthracnose fungus</name>
    <name type="synonym">Glomerella cingulata</name>
    <dbReference type="NCBI Taxonomy" id="1237896"/>
    <lineage>
        <taxon>Eukaryota</taxon>
        <taxon>Fungi</taxon>
        <taxon>Dikarya</taxon>
        <taxon>Ascomycota</taxon>
        <taxon>Pezizomycotina</taxon>
        <taxon>Sordariomycetes</taxon>
        <taxon>Hypocreomycetidae</taxon>
        <taxon>Glomerellales</taxon>
        <taxon>Glomerellaceae</taxon>
        <taxon>Colletotrichum</taxon>
        <taxon>Colletotrichum gloeosporioides species complex</taxon>
    </lineage>
</organism>
<reference evidence="2" key="1">
    <citation type="journal article" date="2013" name="Mol. Plant Microbe Interact.">
        <title>Global aspects of pacC regulation of pathogenicity genes in Colletotrichum gloeosporioides as revealed by transcriptome analysis.</title>
        <authorList>
            <person name="Alkan N."/>
            <person name="Meng X."/>
            <person name="Friedlander G."/>
            <person name="Reuveni E."/>
            <person name="Sukno S."/>
            <person name="Sherman A."/>
            <person name="Thon M."/>
            <person name="Fluhr R."/>
            <person name="Prusky D."/>
        </authorList>
    </citation>
    <scope>NUCLEOTIDE SEQUENCE [LARGE SCALE GENOMIC DNA]</scope>
    <source>
        <strain evidence="2">Cg-14</strain>
    </source>
</reference>
<protein>
    <submittedName>
        <fullName evidence="1">Uncharacterized protein</fullName>
    </submittedName>
</protein>